<dbReference type="GO" id="GO:0032259">
    <property type="term" value="P:methylation"/>
    <property type="evidence" value="ECO:0007669"/>
    <property type="project" value="UniProtKB-KW"/>
</dbReference>
<dbReference type="AlphaFoldDB" id="A0A6L6X670"/>
<dbReference type="SUPFAM" id="SSF53335">
    <property type="entry name" value="S-adenosyl-L-methionine-dependent methyltransferases"/>
    <property type="match status" value="1"/>
</dbReference>
<keyword evidence="3" id="KW-0808">Transferase</keyword>
<feature type="region of interest" description="Disordered" evidence="1">
    <location>
        <begin position="220"/>
        <end position="268"/>
    </location>
</feature>
<dbReference type="InterPro" id="IPR013216">
    <property type="entry name" value="Methyltransf_11"/>
</dbReference>
<evidence type="ECO:0000256" key="1">
    <source>
        <dbReference type="SAM" id="MobiDB-lite"/>
    </source>
</evidence>
<keyword evidence="4" id="KW-1185">Reference proteome</keyword>
<dbReference type="RefSeq" id="WP_107450145.1">
    <property type="nucleotide sequence ID" value="NZ_WPNZ01000022.1"/>
</dbReference>
<name>A0A6L6X670_9ACTN</name>
<dbReference type="Pfam" id="PF08241">
    <property type="entry name" value="Methyltransf_11"/>
    <property type="match status" value="1"/>
</dbReference>
<protein>
    <submittedName>
        <fullName evidence="3">Methyltransferase domain-containing protein</fullName>
    </submittedName>
</protein>
<proteinExistence type="predicted"/>
<dbReference type="Gene3D" id="3.40.50.150">
    <property type="entry name" value="Vaccinia Virus protein VP39"/>
    <property type="match status" value="1"/>
</dbReference>
<evidence type="ECO:0000259" key="2">
    <source>
        <dbReference type="Pfam" id="PF08241"/>
    </source>
</evidence>
<dbReference type="EMBL" id="WPNZ01000022">
    <property type="protein sequence ID" value="MVO89268.1"/>
    <property type="molecule type" value="Genomic_DNA"/>
</dbReference>
<feature type="domain" description="Methyltransferase type 11" evidence="2">
    <location>
        <begin position="114"/>
        <end position="165"/>
    </location>
</feature>
<accession>A0A6L6X670</accession>
<gene>
    <name evidence="3" type="ORF">GPA10_32065</name>
</gene>
<dbReference type="InterPro" id="IPR029063">
    <property type="entry name" value="SAM-dependent_MTases_sf"/>
</dbReference>
<comment type="caution">
    <text evidence="3">The sequence shown here is derived from an EMBL/GenBank/DDBJ whole genome shotgun (WGS) entry which is preliminary data.</text>
</comment>
<dbReference type="GO" id="GO:0008757">
    <property type="term" value="F:S-adenosylmethionine-dependent methyltransferase activity"/>
    <property type="evidence" value="ECO:0007669"/>
    <property type="project" value="InterPro"/>
</dbReference>
<evidence type="ECO:0000313" key="4">
    <source>
        <dbReference type="Proteomes" id="UP000483802"/>
    </source>
</evidence>
<keyword evidence="3" id="KW-0489">Methyltransferase</keyword>
<organism evidence="3 4">
    <name type="scientific">Streptomyces typhae</name>
    <dbReference type="NCBI Taxonomy" id="2681492"/>
    <lineage>
        <taxon>Bacteria</taxon>
        <taxon>Bacillati</taxon>
        <taxon>Actinomycetota</taxon>
        <taxon>Actinomycetes</taxon>
        <taxon>Kitasatosporales</taxon>
        <taxon>Streptomycetaceae</taxon>
        <taxon>Streptomyces</taxon>
    </lineage>
</organism>
<reference evidence="3 4" key="1">
    <citation type="submission" date="2019-11" db="EMBL/GenBank/DDBJ databases">
        <title>Streptomyces typhae sp. nov., a novel endophytic actinomycete isolated from the root of cattail pollen (Typha angustifolia L.).</title>
        <authorList>
            <person name="Peng C."/>
        </authorList>
    </citation>
    <scope>NUCLEOTIDE SEQUENCE [LARGE SCALE GENOMIC DNA]</scope>
    <source>
        <strain evidence="4">p1417</strain>
    </source>
</reference>
<evidence type="ECO:0000313" key="3">
    <source>
        <dbReference type="EMBL" id="MVO89268.1"/>
    </source>
</evidence>
<feature type="compositionally biased region" description="Low complexity" evidence="1">
    <location>
        <begin position="244"/>
        <end position="253"/>
    </location>
</feature>
<sequence length="268" mass="28679">MLVSARSFDEYRAMFALTDDDLGQRILDCPGGAASFVAEAGARGVDAVAVDPQYGPERDVLGALALREIEHKHAYVADNAGGFVWDWFGSPERYTRLRAGSARAFTADIAARPDRYVAGALPHLPFPDRSFDLVLSSHLLFSYGAQFGEDFHLSALIELVRVARRAVRLFPVVLHTSDQRYPALDRLRAELAGLGVPSRLDRVGYAFQPGGDEVLVLDATAPGPLPATRPGGDARDPVRWRHLGAAAGPASATGGAGPVQRPPGVSAR</sequence>
<dbReference type="Proteomes" id="UP000483802">
    <property type="component" value="Unassembled WGS sequence"/>
</dbReference>